<keyword evidence="13" id="KW-1185">Reference proteome</keyword>
<evidence type="ECO:0000256" key="9">
    <source>
        <dbReference type="ARBA" id="ARBA00050738"/>
    </source>
</evidence>
<keyword evidence="6" id="KW-0418">Kinase</keyword>
<dbReference type="CDD" id="cd02024">
    <property type="entry name" value="NRK1"/>
    <property type="match status" value="1"/>
</dbReference>
<comment type="similarity">
    <text evidence="11">Belongs to the uridine kinase family. NRK subfamily.</text>
</comment>
<dbReference type="GO" id="GO:0019674">
    <property type="term" value="P:NAD+ metabolic process"/>
    <property type="evidence" value="ECO:0007669"/>
    <property type="project" value="UniProtKB-ARBA"/>
</dbReference>
<evidence type="ECO:0000256" key="6">
    <source>
        <dbReference type="ARBA" id="ARBA00022777"/>
    </source>
</evidence>
<dbReference type="Gene3D" id="3.40.50.300">
    <property type="entry name" value="P-loop containing nucleotide triphosphate hydrolases"/>
    <property type="match status" value="1"/>
</dbReference>
<evidence type="ECO:0000256" key="10">
    <source>
        <dbReference type="ARBA" id="ARBA00051194"/>
    </source>
</evidence>
<evidence type="ECO:0000256" key="3">
    <source>
        <dbReference type="ARBA" id="ARBA00022679"/>
    </source>
</evidence>
<evidence type="ECO:0000256" key="7">
    <source>
        <dbReference type="ARBA" id="ARBA00022840"/>
    </source>
</evidence>
<reference evidence="13" key="2">
    <citation type="submission" date="2023-03" db="EMBL/GenBank/DDBJ databases">
        <authorList>
            <consortium name="Wellcome Sanger Institute Data Sharing"/>
        </authorList>
    </citation>
    <scope>NUCLEOTIDE SEQUENCE [LARGE SCALE GENOMIC DNA]</scope>
</reference>
<dbReference type="GeneTree" id="ENSGT00940000159384"/>
<comment type="catalytic activity">
    <reaction evidence="10">
        <text>beta-D-ribosylnicotinate + ATP = nicotinate beta-D-ribonucleotide + ADP + H(+)</text>
        <dbReference type="Rhea" id="RHEA:25568"/>
        <dbReference type="ChEBI" id="CHEBI:15378"/>
        <dbReference type="ChEBI" id="CHEBI:30616"/>
        <dbReference type="ChEBI" id="CHEBI:57502"/>
        <dbReference type="ChEBI" id="CHEBI:58527"/>
        <dbReference type="ChEBI" id="CHEBI:456216"/>
        <dbReference type="EC" id="2.7.1.173"/>
    </reaction>
</comment>
<dbReference type="GO" id="GO:0005524">
    <property type="term" value="F:ATP binding"/>
    <property type="evidence" value="ECO:0007669"/>
    <property type="project" value="UniProtKB-KW"/>
</dbReference>
<dbReference type="GO" id="GO:0061769">
    <property type="term" value="F:nicotinate riboside kinase activity"/>
    <property type="evidence" value="ECO:0007669"/>
    <property type="project" value="UniProtKB-ARBA"/>
</dbReference>
<dbReference type="FunFam" id="3.40.50.300:FF:000853">
    <property type="entry name" value="Nicotinamide riboside kinase 1"/>
    <property type="match status" value="1"/>
</dbReference>
<proteinExistence type="inferred from homology"/>
<keyword evidence="7" id="KW-0067">ATP-binding</keyword>
<dbReference type="SUPFAM" id="SSF52540">
    <property type="entry name" value="P-loop containing nucleoside triphosphate hydrolases"/>
    <property type="match status" value="1"/>
</dbReference>
<dbReference type="GO" id="GO:0050262">
    <property type="term" value="F:ribosylnicotinamide kinase activity"/>
    <property type="evidence" value="ECO:0007669"/>
    <property type="project" value="UniProtKB-EC"/>
</dbReference>
<reference evidence="12" key="4">
    <citation type="submission" date="2025-09" db="UniProtKB">
        <authorList>
            <consortium name="Ensembl"/>
        </authorList>
    </citation>
    <scope>IDENTIFICATION</scope>
</reference>
<evidence type="ECO:0000313" key="13">
    <source>
        <dbReference type="Proteomes" id="UP000265100"/>
    </source>
</evidence>
<keyword evidence="8" id="KW-0460">Magnesium</keyword>
<name>A0AAX7VI32_ASTCA</name>
<evidence type="ECO:0000313" key="12">
    <source>
        <dbReference type="Ensembl" id="ENSACLP00000075851.1"/>
    </source>
</evidence>
<keyword evidence="4" id="KW-0479">Metal-binding</keyword>
<evidence type="ECO:0008006" key="14">
    <source>
        <dbReference type="Google" id="ProtNLM"/>
    </source>
</evidence>
<reference evidence="12 13" key="1">
    <citation type="submission" date="2018-05" db="EMBL/GenBank/DDBJ databases">
        <authorList>
            <person name="Datahose"/>
        </authorList>
    </citation>
    <scope>NUCLEOTIDE SEQUENCE</scope>
</reference>
<dbReference type="GO" id="GO:0019363">
    <property type="term" value="P:pyridine nucleotide biosynthetic process"/>
    <property type="evidence" value="ECO:0007669"/>
    <property type="project" value="UniProtKB-KW"/>
</dbReference>
<dbReference type="AlphaFoldDB" id="A0AAX7VI32"/>
<organism evidence="12 13">
    <name type="scientific">Astatotilapia calliptera</name>
    <name type="common">Eastern happy</name>
    <name type="synonym">Chromis callipterus</name>
    <dbReference type="NCBI Taxonomy" id="8154"/>
    <lineage>
        <taxon>Eukaryota</taxon>
        <taxon>Metazoa</taxon>
        <taxon>Chordata</taxon>
        <taxon>Craniata</taxon>
        <taxon>Vertebrata</taxon>
        <taxon>Euteleostomi</taxon>
        <taxon>Actinopterygii</taxon>
        <taxon>Neopterygii</taxon>
        <taxon>Teleostei</taxon>
        <taxon>Neoteleostei</taxon>
        <taxon>Acanthomorphata</taxon>
        <taxon>Ovalentaria</taxon>
        <taxon>Cichlomorphae</taxon>
        <taxon>Cichliformes</taxon>
        <taxon>Cichlidae</taxon>
        <taxon>African cichlids</taxon>
        <taxon>Pseudocrenilabrinae</taxon>
        <taxon>Haplochromini</taxon>
        <taxon>Astatotilapia</taxon>
    </lineage>
</organism>
<evidence type="ECO:0000256" key="5">
    <source>
        <dbReference type="ARBA" id="ARBA00022741"/>
    </source>
</evidence>
<evidence type="ECO:0000256" key="11">
    <source>
        <dbReference type="ARBA" id="ARBA00060898"/>
    </source>
</evidence>
<dbReference type="PANTHER" id="PTHR10285">
    <property type="entry name" value="URIDINE KINASE"/>
    <property type="match status" value="1"/>
</dbReference>
<evidence type="ECO:0000256" key="8">
    <source>
        <dbReference type="ARBA" id="ARBA00022842"/>
    </source>
</evidence>
<comment type="catalytic activity">
    <reaction evidence="9">
        <text>beta-nicotinamide D-riboside + ATP = beta-nicotinamide D-ribonucleotide + ADP + H(+)</text>
        <dbReference type="Rhea" id="RHEA:14017"/>
        <dbReference type="ChEBI" id="CHEBI:14649"/>
        <dbReference type="ChEBI" id="CHEBI:15378"/>
        <dbReference type="ChEBI" id="CHEBI:15927"/>
        <dbReference type="ChEBI" id="CHEBI:30616"/>
        <dbReference type="ChEBI" id="CHEBI:456216"/>
        <dbReference type="EC" id="2.7.1.22"/>
    </reaction>
</comment>
<dbReference type="GO" id="GO:0046872">
    <property type="term" value="F:metal ion binding"/>
    <property type="evidence" value="ECO:0007669"/>
    <property type="project" value="UniProtKB-KW"/>
</dbReference>
<keyword evidence="5" id="KW-0547">Nucleotide-binding</keyword>
<evidence type="ECO:0000256" key="2">
    <source>
        <dbReference type="ARBA" id="ARBA00022642"/>
    </source>
</evidence>
<accession>A0AAX7VI32</accession>
<dbReference type="Ensembl" id="ENSACLT00000076420.1">
    <property type="protein sequence ID" value="ENSACLP00000075851.1"/>
    <property type="gene ID" value="ENSACLG00000013441.2"/>
</dbReference>
<dbReference type="InterPro" id="IPR027417">
    <property type="entry name" value="P-loop_NTPase"/>
</dbReference>
<keyword evidence="3" id="KW-0808">Transferase</keyword>
<dbReference type="GO" id="GO:0005829">
    <property type="term" value="C:cytosol"/>
    <property type="evidence" value="ECO:0007669"/>
    <property type="project" value="UniProtKB-ARBA"/>
</dbReference>
<reference evidence="12" key="3">
    <citation type="submission" date="2025-08" db="UniProtKB">
        <authorList>
            <consortium name="Ensembl"/>
        </authorList>
    </citation>
    <scope>IDENTIFICATION</scope>
</reference>
<protein>
    <recommendedName>
        <fullName evidence="14">Nicotinamide riboside kinase 1</fullName>
    </recommendedName>
</protein>
<keyword evidence="2" id="KW-0662">Pyridine nucleotide biosynthesis</keyword>
<sequence>MRERGGRRRDPRWPPARVSGELNFRMTNGGKTTLASSLQEQIPNSCIIAQDSYFKDDSEVPMDSNGFKQYDILEALHMQMMMRDVDSWRRDPESFLRQQGLETQLIEPSVDNQVFVLIVEGFLIFNYRPLDELFDKKYFMEIPYDACKRRRSLRVYTPPDPPGYFDGYVWPMYLKNREEIESDTSEFVFLDGLKPKEELLAAVCKDLCQEIQRLREKN</sequence>
<comment type="pathway">
    <text evidence="1">Cofactor biosynthesis; NAD(+) biosynthesis.</text>
</comment>
<dbReference type="Proteomes" id="UP000265100">
    <property type="component" value="Chromosome 12"/>
</dbReference>
<evidence type="ECO:0000256" key="1">
    <source>
        <dbReference type="ARBA" id="ARBA00004790"/>
    </source>
</evidence>
<evidence type="ECO:0000256" key="4">
    <source>
        <dbReference type="ARBA" id="ARBA00022723"/>
    </source>
</evidence>